<dbReference type="SUPFAM" id="SSF88659">
    <property type="entry name" value="Sigma3 and sigma4 domains of RNA polymerase sigma factors"/>
    <property type="match status" value="1"/>
</dbReference>
<evidence type="ECO:0000313" key="5">
    <source>
        <dbReference type="Proteomes" id="UP000016608"/>
    </source>
</evidence>
<reference evidence="4 5" key="1">
    <citation type="submission" date="2013-06" db="EMBL/GenBank/DDBJ databases">
        <authorList>
            <person name="Weinstock G."/>
            <person name="Sodergren E."/>
            <person name="Lobos E.A."/>
            <person name="Fulton L."/>
            <person name="Fulton R."/>
            <person name="Courtney L."/>
            <person name="Fronick C."/>
            <person name="O'Laughlin M."/>
            <person name="Godfrey J."/>
            <person name="Wilson R.M."/>
            <person name="Miner T."/>
            <person name="Farmer C."/>
            <person name="Delehaunty K."/>
            <person name="Cordes M."/>
            <person name="Minx P."/>
            <person name="Tomlinson C."/>
            <person name="Chen J."/>
            <person name="Wollam A."/>
            <person name="Pepin K.H."/>
            <person name="Bhonagiri V."/>
            <person name="Zhang X."/>
            <person name="Warren W."/>
            <person name="Mitreva M."/>
            <person name="Mardis E.R."/>
            <person name="Wilson R.K."/>
        </authorList>
    </citation>
    <scope>NUCLEOTIDE SEQUENCE [LARGE SCALE GENOMIC DNA]</scope>
    <source>
        <strain evidence="4 5">ATCC 29099</strain>
    </source>
</reference>
<dbReference type="NCBIfam" id="NF045758">
    <property type="entry name" value="YlxM"/>
    <property type="match status" value="1"/>
</dbReference>
<gene>
    <name evidence="4" type="ORF">HMPREF0373_01688</name>
</gene>
<dbReference type="Pfam" id="PF04297">
    <property type="entry name" value="UPF0122"/>
    <property type="match status" value="1"/>
</dbReference>
<dbReference type="PATRIC" id="fig|1256908.3.peg.1569"/>
<sequence>MTGKNKCDNLAKVIDMEKIGRQVFLYDFYGELLTEHQKRVYEDVVLNDMSLSEIAEELGISRQGVHDLVKRCDKILAGYEEKLHLVERFWKTKEDVSKIRDLSLHYNKDCIAQTMEEINQISGRILEEL</sequence>
<dbReference type="HOGENOM" id="CLU_129218_0_0_9"/>
<dbReference type="AlphaFoldDB" id="U2PRG8"/>
<dbReference type="InterPro" id="IPR036388">
    <property type="entry name" value="WH-like_DNA-bd_sf"/>
</dbReference>
<evidence type="ECO:0000256" key="2">
    <source>
        <dbReference type="ARBA" id="ARBA00024764"/>
    </source>
</evidence>
<comment type="caution">
    <text evidence="4">The sequence shown here is derived from an EMBL/GenBank/DDBJ whole genome shotgun (WGS) entry which is preliminary data.</text>
</comment>
<comment type="function">
    <text evidence="2 3">Might take part in the signal recognition particle (SRP) pathway. This is inferred from the conservation of its genetic proximity to ftsY/ffh. May be a regulatory protein.</text>
</comment>
<dbReference type="eggNOG" id="COG2739">
    <property type="taxonomic scope" value="Bacteria"/>
</dbReference>
<dbReference type="HAMAP" id="MF_00245">
    <property type="entry name" value="UPF0122"/>
    <property type="match status" value="1"/>
</dbReference>
<organism evidence="4 5">
    <name type="scientific">Eubacterium ramulus ATCC 29099</name>
    <dbReference type="NCBI Taxonomy" id="1256908"/>
    <lineage>
        <taxon>Bacteria</taxon>
        <taxon>Bacillati</taxon>
        <taxon>Bacillota</taxon>
        <taxon>Clostridia</taxon>
        <taxon>Eubacteriales</taxon>
        <taxon>Eubacteriaceae</taxon>
        <taxon>Eubacterium</taxon>
    </lineage>
</organism>
<dbReference type="PANTHER" id="PTHR40083:SF1">
    <property type="entry name" value="UPF0122 PROTEIN YLXM"/>
    <property type="match status" value="1"/>
</dbReference>
<dbReference type="InterPro" id="IPR054831">
    <property type="entry name" value="UPF0122_fam_protein"/>
</dbReference>
<keyword evidence="5" id="KW-1185">Reference proteome</keyword>
<dbReference type="EMBL" id="AWVJ01000100">
    <property type="protein sequence ID" value="ERK46716.1"/>
    <property type="molecule type" value="Genomic_DNA"/>
</dbReference>
<comment type="similarity">
    <text evidence="1 3">Belongs to the UPF0122 family.</text>
</comment>
<evidence type="ECO:0000256" key="3">
    <source>
        <dbReference type="HAMAP-Rule" id="MF_00245"/>
    </source>
</evidence>
<evidence type="ECO:0000313" key="4">
    <source>
        <dbReference type="EMBL" id="ERK46716.1"/>
    </source>
</evidence>
<dbReference type="Proteomes" id="UP000016608">
    <property type="component" value="Unassembled WGS sequence"/>
</dbReference>
<protein>
    <recommendedName>
        <fullName evidence="3">UPF0122 protein HMPREF0373_01688</fullName>
    </recommendedName>
</protein>
<accession>U2PRG8</accession>
<evidence type="ECO:0000256" key="1">
    <source>
        <dbReference type="ARBA" id="ARBA00008720"/>
    </source>
</evidence>
<dbReference type="PANTHER" id="PTHR40083">
    <property type="entry name" value="UPF0122 PROTEIN CBO2450/CLC_2298"/>
    <property type="match status" value="1"/>
</dbReference>
<dbReference type="InterPro" id="IPR007394">
    <property type="entry name" value="UPF0122"/>
</dbReference>
<name>U2PRG8_EUBRA</name>
<dbReference type="InterPro" id="IPR013324">
    <property type="entry name" value="RNA_pol_sigma_r3/r4-like"/>
</dbReference>
<proteinExistence type="inferred from homology"/>
<dbReference type="Gene3D" id="1.10.10.10">
    <property type="entry name" value="Winged helix-like DNA-binding domain superfamily/Winged helix DNA-binding domain"/>
    <property type="match status" value="1"/>
</dbReference>